<dbReference type="Gene3D" id="3.40.630.30">
    <property type="match status" value="1"/>
</dbReference>
<accession>A0A5R9FTB0</accession>
<gene>
    <name evidence="2" type="ORF">FE633_16820</name>
</gene>
<dbReference type="SUPFAM" id="SSF55729">
    <property type="entry name" value="Acyl-CoA N-acyltransferases (Nat)"/>
    <property type="match status" value="1"/>
</dbReference>
<name>A0A5R9FTB0_9ACTN</name>
<dbReference type="Pfam" id="PF13302">
    <property type="entry name" value="Acetyltransf_3"/>
    <property type="match status" value="1"/>
</dbReference>
<dbReference type="InterPro" id="IPR016181">
    <property type="entry name" value="Acyl_CoA_acyltransferase"/>
</dbReference>
<dbReference type="PROSITE" id="PS51186">
    <property type="entry name" value="GNAT"/>
    <property type="match status" value="1"/>
</dbReference>
<evidence type="ECO:0000259" key="1">
    <source>
        <dbReference type="PROSITE" id="PS51186"/>
    </source>
</evidence>
<protein>
    <submittedName>
        <fullName evidence="2">GNAT family N-acetyltransferase</fullName>
    </submittedName>
</protein>
<keyword evidence="2" id="KW-0808">Transferase</keyword>
<evidence type="ECO:0000313" key="2">
    <source>
        <dbReference type="EMBL" id="TLS45110.1"/>
    </source>
</evidence>
<dbReference type="PANTHER" id="PTHR43328:SF1">
    <property type="entry name" value="N-ACETYLTRANSFERASE DOMAIN-CONTAINING PROTEIN"/>
    <property type="match status" value="1"/>
</dbReference>
<keyword evidence="3" id="KW-1185">Reference proteome</keyword>
<dbReference type="AlphaFoldDB" id="A0A5R9FTB0"/>
<comment type="caution">
    <text evidence="2">The sequence shown here is derived from an EMBL/GenBank/DDBJ whole genome shotgun (WGS) entry which is preliminary data.</text>
</comment>
<sequence>MSDDMRPDVRPAMRPDTRLDVRLRDVQETDLAVFFEQEHDTEAVRRSRFIPRPRDAFMTHWATQILADDTVFVQTVTVDDAPAGHIVAWWDQHDEQRHRFVGYWLGRPYWGRGVGTKALALFLRCERNRPLLADPFIENTASIRLLERHGFRPVGTVRHGADEHTLLVLTAPL</sequence>
<dbReference type="GO" id="GO:0016747">
    <property type="term" value="F:acyltransferase activity, transferring groups other than amino-acyl groups"/>
    <property type="evidence" value="ECO:0007669"/>
    <property type="project" value="InterPro"/>
</dbReference>
<feature type="domain" description="N-acetyltransferase" evidence="1">
    <location>
        <begin position="21"/>
        <end position="172"/>
    </location>
</feature>
<dbReference type="EMBL" id="VBZC01000016">
    <property type="protein sequence ID" value="TLS45110.1"/>
    <property type="molecule type" value="Genomic_DNA"/>
</dbReference>
<dbReference type="RefSeq" id="WP_138045965.1">
    <property type="nucleotide sequence ID" value="NZ_VBZC01000016.1"/>
</dbReference>
<organism evidence="2 3">
    <name type="scientific">Streptomyces montanus</name>
    <dbReference type="NCBI Taxonomy" id="2580423"/>
    <lineage>
        <taxon>Bacteria</taxon>
        <taxon>Bacillati</taxon>
        <taxon>Actinomycetota</taxon>
        <taxon>Actinomycetes</taxon>
        <taxon>Kitasatosporales</taxon>
        <taxon>Streptomycetaceae</taxon>
        <taxon>Streptomyces</taxon>
    </lineage>
</organism>
<evidence type="ECO:0000313" key="3">
    <source>
        <dbReference type="Proteomes" id="UP000305906"/>
    </source>
</evidence>
<proteinExistence type="predicted"/>
<dbReference type="Proteomes" id="UP000305906">
    <property type="component" value="Unassembled WGS sequence"/>
</dbReference>
<dbReference type="PANTHER" id="PTHR43328">
    <property type="entry name" value="ACETYLTRANSFERASE-RELATED"/>
    <property type="match status" value="1"/>
</dbReference>
<dbReference type="InterPro" id="IPR000182">
    <property type="entry name" value="GNAT_dom"/>
</dbReference>
<reference evidence="2 3" key="1">
    <citation type="submission" date="2019-05" db="EMBL/GenBank/DDBJ databases">
        <title>Streptomyces sp. NEAU-C151, a novel actinomycete isolated from soil.</title>
        <authorList>
            <person name="Han L."/>
            <person name="Jiang H."/>
        </authorList>
    </citation>
    <scope>NUCLEOTIDE SEQUENCE [LARGE SCALE GENOMIC DNA]</scope>
    <source>
        <strain evidence="2 3">NEAU-C151</strain>
    </source>
</reference>